<dbReference type="EMBL" id="CAJVQB010038262">
    <property type="protein sequence ID" value="CAG8826040.1"/>
    <property type="molecule type" value="Genomic_DNA"/>
</dbReference>
<evidence type="ECO:0000313" key="2">
    <source>
        <dbReference type="Proteomes" id="UP000789901"/>
    </source>
</evidence>
<proteinExistence type="predicted"/>
<gene>
    <name evidence="1" type="ORF">GMARGA_LOCUS29006</name>
</gene>
<keyword evidence="2" id="KW-1185">Reference proteome</keyword>
<accession>A0ABN7WC49</accession>
<organism evidence="1 2">
    <name type="scientific">Gigaspora margarita</name>
    <dbReference type="NCBI Taxonomy" id="4874"/>
    <lineage>
        <taxon>Eukaryota</taxon>
        <taxon>Fungi</taxon>
        <taxon>Fungi incertae sedis</taxon>
        <taxon>Mucoromycota</taxon>
        <taxon>Glomeromycotina</taxon>
        <taxon>Glomeromycetes</taxon>
        <taxon>Diversisporales</taxon>
        <taxon>Gigasporaceae</taxon>
        <taxon>Gigaspora</taxon>
    </lineage>
</organism>
<feature type="non-terminal residue" evidence="1">
    <location>
        <position position="1"/>
    </location>
</feature>
<evidence type="ECO:0000313" key="1">
    <source>
        <dbReference type="EMBL" id="CAG8826040.1"/>
    </source>
</evidence>
<dbReference type="Proteomes" id="UP000789901">
    <property type="component" value="Unassembled WGS sequence"/>
</dbReference>
<name>A0ABN7WC49_GIGMA</name>
<protein>
    <submittedName>
        <fullName evidence="1">1388_t:CDS:1</fullName>
    </submittedName>
</protein>
<sequence length="148" mass="17236">KEEVLEKKDAELDLEDLIDNYLEVIKGWLSEPKELKSEKSYILKVNNIKDKGVSQFRRMVKLNKDDKLKERSYYLNDHGFYINLAKLKKSADTKMLYTPKSCSQKDASKEEIMVCNLDINPIKDKCPEIKDFGGLNNNQQQSQTWTLA</sequence>
<comment type="caution">
    <text evidence="1">The sequence shown here is derived from an EMBL/GenBank/DDBJ whole genome shotgun (WGS) entry which is preliminary data.</text>
</comment>
<reference evidence="1 2" key="1">
    <citation type="submission" date="2021-06" db="EMBL/GenBank/DDBJ databases">
        <authorList>
            <person name="Kallberg Y."/>
            <person name="Tangrot J."/>
            <person name="Rosling A."/>
        </authorList>
    </citation>
    <scope>NUCLEOTIDE SEQUENCE [LARGE SCALE GENOMIC DNA]</scope>
    <source>
        <strain evidence="1 2">120-4 pot B 10/14</strain>
    </source>
</reference>